<feature type="region of interest" description="Disordered" evidence="1">
    <location>
        <begin position="86"/>
        <end position="124"/>
    </location>
</feature>
<dbReference type="Proteomes" id="UP000078550">
    <property type="component" value="Unassembled WGS sequence"/>
</dbReference>
<evidence type="ECO:0000256" key="1">
    <source>
        <dbReference type="SAM" id="MobiDB-lite"/>
    </source>
</evidence>
<evidence type="ECO:0000313" key="3">
    <source>
        <dbReference type="Proteomes" id="UP000078550"/>
    </source>
</evidence>
<sequence length="1244" mass="147045">MKLPRKYSSRNIFLMWGRHRICSTLNIAKEYEDRLKNLSNHEKRIRIDLNGTGKKSSKYFFDKNKYVYVRTRNDIRKFDEMEAGHGKPGPLVGTSASAVSTTASSTTTASTTTASTTRRDRKREQSLRAFRETYDLSRDEIIYMQFIRKIKIKHIFSLINNLRKNVYIDKKKEEILLNCIYKYLSYNCYAISRNEFFFFLHIFPQKMKYCYKVLSYLRNLLNKDQVSVNECISLVLEINVLHINMHIKNDYIYFFKRNINKMTISDVMILLSKGSYLFTICQNENMQESPDDLFLNGLRHNLKEKKVHLNGELKNAYINFILYHPKDSNYYFKCIFNDVHIVLYQKVVLNNLDKVQGNYEFFQRVAKIESPSITINRMNSLLLHSGAFFHQRKNEQLKIKVFPSRLTSPRDDIHVTEATTDVAVSREHVNDKENDEQRCVTNPDEFFPKTKDRMTNNAWESTQDMSTHSRGTATGETTNCIHPFTPNATLHSQRKWFHLISPADKLKSTIFDELKEKYKIPTKVTDINVKMVLTFLKMTFFSKTSYLNEAFSKDSIFRVISSFKKGEIKTGNDLNEVLSRLISIWNWRNRSKEIALTGCFSTLLESDKRVQNRHEDKTSPLPVTDTTQAIDKSENGNAATISKDTLPESPTNVLRLGEKHGENPNPKAELNCMAKILFYLCNSFHLCFKKEKGTNKLSRDEYPREELHRRVEKIFYDLFTHIFKSIYTVNISNYFYIFSAICKFVYIKPDGMVMTLPNHNEKMKKLLHIMHTIRASQYDIIKSIVNDENNQRYLLFSENNIAEVESVKQKKFDFNKLHEIIISKFAVETQLKGKHLADSYSFLLMLLTTHLDGSTFRIANFLITVFYVSKIVPLNLREEYHFESRLKKGRERFTNKHLYTFDGRSGKQALLNESYVSHIQQFRKKEQTNFPNSLYNIVTQNGKYINRCNIFECIENLFRRKKNMFSLDDTLNFVFIYSQNELYHSTVYYDISRHLYQFDLSQLDEKTRMLLFLLLSHCKHSYKPLLFSLLRQILSKEKAVERSNVYLLCTILLMLIKDTHLKIKGEIYVKRLFCTFKWDYFFPVQLFTFENISRFAKNKIFKLEKTTLGSSTTVGKYDHTNVKEKINYSHIPFRFHMKQFKGDLKKGIPQMVQRCIELDKVKREDEKHMRTSEMENVWDGKMMNKRDLPLFHFDDTIESEMLKICLNFLSYEYATKNFLISKRSLYYDVLLHLRVGNIEYTTRK</sequence>
<gene>
    <name evidence="2" type="ORF">POVWA2_007640</name>
</gene>
<dbReference type="AlphaFoldDB" id="A0A1A8YKJ2"/>
<dbReference type="EMBL" id="FLRE01000029">
    <property type="protein sequence ID" value="SBT32076.1"/>
    <property type="molecule type" value="Genomic_DNA"/>
</dbReference>
<feature type="compositionally biased region" description="Low complexity" evidence="1">
    <location>
        <begin position="94"/>
        <end position="116"/>
    </location>
</feature>
<name>A0A1A8YKJ2_PLAOA</name>
<reference evidence="3" key="1">
    <citation type="submission" date="2016-05" db="EMBL/GenBank/DDBJ databases">
        <authorList>
            <person name="Naeem Raeece"/>
        </authorList>
    </citation>
    <scope>NUCLEOTIDE SEQUENCE [LARGE SCALE GENOMIC DNA]</scope>
</reference>
<protein>
    <submittedName>
        <fullName evidence="2">Uncharacterized protein</fullName>
    </submittedName>
</protein>
<accession>A0A1A8YKJ2</accession>
<evidence type="ECO:0000313" key="2">
    <source>
        <dbReference type="EMBL" id="SBT32076.1"/>
    </source>
</evidence>
<feature type="region of interest" description="Disordered" evidence="1">
    <location>
        <begin position="430"/>
        <end position="451"/>
    </location>
</feature>
<organism evidence="2 3">
    <name type="scientific">Plasmodium ovale wallikeri</name>
    <dbReference type="NCBI Taxonomy" id="864142"/>
    <lineage>
        <taxon>Eukaryota</taxon>
        <taxon>Sar</taxon>
        <taxon>Alveolata</taxon>
        <taxon>Apicomplexa</taxon>
        <taxon>Aconoidasida</taxon>
        <taxon>Haemosporida</taxon>
        <taxon>Plasmodiidae</taxon>
        <taxon>Plasmodium</taxon>
        <taxon>Plasmodium (Plasmodium)</taxon>
    </lineage>
</organism>
<proteinExistence type="predicted"/>